<dbReference type="RefSeq" id="WP_045807280.1">
    <property type="nucleotide sequence ID" value="NZ_JZCR01000015.1"/>
</dbReference>
<dbReference type="AlphaFoldDB" id="A0A0F3RVD2"/>
<comment type="caution">
    <text evidence="1">The sequence shown here is derived from an EMBL/GenBank/DDBJ whole genome shotgun (WGS) entry which is preliminary data.</text>
</comment>
<dbReference type="PATRIC" id="fig|216463.3.peg.411"/>
<dbReference type="OrthoDB" id="2315767at2"/>
<accession>A0A0F3RVD2</accession>
<evidence type="ECO:0000313" key="1">
    <source>
        <dbReference type="EMBL" id="KJW12742.1"/>
    </source>
</evidence>
<dbReference type="Proteomes" id="UP000033491">
    <property type="component" value="Unassembled WGS sequence"/>
</dbReference>
<name>A0A0F3RVD2_9LACO</name>
<proteinExistence type="predicted"/>
<reference evidence="1 2" key="1">
    <citation type="submission" date="2015-03" db="EMBL/GenBank/DDBJ databases">
        <authorList>
            <person name="Zheng J."/>
            <person name="Ganezle M."/>
        </authorList>
    </citation>
    <scope>NUCLEOTIDE SEQUENCE [LARGE SCALE GENOMIC DNA]</scope>
    <source>
        <strain evidence="1 2">LP38</strain>
    </source>
</reference>
<sequence>MTQTEKTLTPWTPAQFLTPARQGKLSKNQQKYAAAIVTDFVDTYQQVASDDHEWTVTGLKATLTALPMMVDQPHNYYVAVVPVLSAYLAAQQPANLAALDAELTAARPQLVAKHDSQQVNQEQRDYEDVVATVEGWVQEMGQQPQVQNLTPADQRNFGLIVHVTAELLLTGRHLQPAQWDAKALASVMFGPFTHLLDEDQRQTSLYQLLPFALTTLFTYLQHTQDLPYAHELVDWVRTHHTALVTMYDPKMETFFQQLTSAMQRAGVDTQDHAAVDQFTQQYLHDNPTLGQQLFATDQQLATAKHRGSRPAFRRKRRR</sequence>
<dbReference type="STRING" id="216463.VC81_06560"/>
<evidence type="ECO:0000313" key="2">
    <source>
        <dbReference type="Proteomes" id="UP000033491"/>
    </source>
</evidence>
<gene>
    <name evidence="1" type="ORF">VC81_06560</name>
</gene>
<protein>
    <submittedName>
        <fullName evidence="1">Uncharacterized protein</fullName>
    </submittedName>
</protein>
<organism evidence="1 2">
    <name type="scientific">Levilactobacillus spicheri</name>
    <dbReference type="NCBI Taxonomy" id="216463"/>
    <lineage>
        <taxon>Bacteria</taxon>
        <taxon>Bacillati</taxon>
        <taxon>Bacillota</taxon>
        <taxon>Bacilli</taxon>
        <taxon>Lactobacillales</taxon>
        <taxon>Lactobacillaceae</taxon>
        <taxon>Levilactobacillus</taxon>
    </lineage>
</organism>
<dbReference type="EMBL" id="JZCR01000015">
    <property type="protein sequence ID" value="KJW12742.1"/>
    <property type="molecule type" value="Genomic_DNA"/>
</dbReference>